<keyword evidence="3" id="KW-1185">Reference proteome</keyword>
<protein>
    <recommendedName>
        <fullName evidence="1">RNase H type-1 domain-containing protein</fullName>
    </recommendedName>
</protein>
<dbReference type="Proteomes" id="UP000002008">
    <property type="component" value="Chromosome"/>
</dbReference>
<dbReference type="GO" id="GO:0003676">
    <property type="term" value="F:nucleic acid binding"/>
    <property type="evidence" value="ECO:0007669"/>
    <property type="project" value="InterPro"/>
</dbReference>
<feature type="domain" description="RNase H type-1" evidence="1">
    <location>
        <begin position="61"/>
        <end position="196"/>
    </location>
</feature>
<dbReference type="InterPro" id="IPR012337">
    <property type="entry name" value="RNaseH-like_sf"/>
</dbReference>
<dbReference type="HOGENOM" id="CLU_1308287_0_0_0"/>
<dbReference type="InterPro" id="IPR053151">
    <property type="entry name" value="RNase_H-like"/>
</dbReference>
<dbReference type="EMBL" id="CP000909">
    <property type="protein sequence ID" value="ABY36568.1"/>
    <property type="molecule type" value="Genomic_DNA"/>
</dbReference>
<evidence type="ECO:0000259" key="1">
    <source>
        <dbReference type="PROSITE" id="PS50879"/>
    </source>
</evidence>
<dbReference type="EnsemblBacteria" id="ABY36568">
    <property type="protein sequence ID" value="ABY36568"/>
    <property type="gene ID" value="Caur_3383"/>
</dbReference>
<dbReference type="Pfam" id="PF13456">
    <property type="entry name" value="RVT_3"/>
    <property type="match status" value="1"/>
</dbReference>
<dbReference type="InParanoid" id="A9WJV2"/>
<organism evidence="2 3">
    <name type="scientific">Chloroflexus aurantiacus (strain ATCC 29366 / DSM 635 / J-10-fl)</name>
    <dbReference type="NCBI Taxonomy" id="324602"/>
    <lineage>
        <taxon>Bacteria</taxon>
        <taxon>Bacillati</taxon>
        <taxon>Chloroflexota</taxon>
        <taxon>Chloroflexia</taxon>
        <taxon>Chloroflexales</taxon>
        <taxon>Chloroflexineae</taxon>
        <taxon>Chloroflexaceae</taxon>
        <taxon>Chloroflexus</taxon>
    </lineage>
</organism>
<dbReference type="InterPro" id="IPR002156">
    <property type="entry name" value="RNaseH_domain"/>
</dbReference>
<dbReference type="InterPro" id="IPR036397">
    <property type="entry name" value="RNaseH_sf"/>
</dbReference>
<dbReference type="STRING" id="324602.Caur_3383"/>
<dbReference type="PATRIC" id="fig|324602.8.peg.3807"/>
<sequence length="210" mass="23534">MVSRFVRYLVQWIGRVSLNRQTRTDSAAPAHTPSSPARLSGYHLSRRSGHFRALELPADHVTGWLVVQIDGTLGFPARGMAGLGIVVRNEHGDVIRLYDECAPAHTSNEAEYWAFIVALRLVQRDFPNRRVRCLTDSRLVVDQLSGAAAVRREPLRTLYYTARTLVAQFPPQSLELVAIPRELNRLADALAWDALEGRRAILDRLTGLAE</sequence>
<gene>
    <name evidence="2" type="ordered locus">Caur_3383</name>
</gene>
<proteinExistence type="predicted"/>
<reference evidence="3" key="1">
    <citation type="journal article" date="2011" name="BMC Genomics">
        <title>Complete genome sequence of the filamentous anoxygenic phototrophic bacterium Chloroflexus aurantiacus.</title>
        <authorList>
            <person name="Tang K.H."/>
            <person name="Barry K."/>
            <person name="Chertkov O."/>
            <person name="Dalin E."/>
            <person name="Han C.S."/>
            <person name="Hauser L.J."/>
            <person name="Honchak B.M."/>
            <person name="Karbach L.E."/>
            <person name="Land M.L."/>
            <person name="Lapidus A."/>
            <person name="Larimer F.W."/>
            <person name="Mikhailova N."/>
            <person name="Pitluck S."/>
            <person name="Pierson B.K."/>
            <person name="Blankenship R.E."/>
        </authorList>
    </citation>
    <scope>NUCLEOTIDE SEQUENCE [LARGE SCALE GENOMIC DNA]</scope>
    <source>
        <strain evidence="3">ATCC 29366 / DSM 635 / J-10-fl</strain>
    </source>
</reference>
<dbReference type="AlphaFoldDB" id="A9WJV2"/>
<dbReference type="eggNOG" id="COG0328">
    <property type="taxonomic scope" value="Bacteria"/>
</dbReference>
<dbReference type="PANTHER" id="PTHR47723">
    <property type="entry name" value="OS05G0353850 PROTEIN"/>
    <property type="match status" value="1"/>
</dbReference>
<dbReference type="Gene3D" id="3.30.420.10">
    <property type="entry name" value="Ribonuclease H-like superfamily/Ribonuclease H"/>
    <property type="match status" value="1"/>
</dbReference>
<dbReference type="GO" id="GO:0004523">
    <property type="term" value="F:RNA-DNA hybrid ribonuclease activity"/>
    <property type="evidence" value="ECO:0007669"/>
    <property type="project" value="InterPro"/>
</dbReference>
<dbReference type="CDD" id="cd09279">
    <property type="entry name" value="RNase_HI_like"/>
    <property type="match status" value="1"/>
</dbReference>
<dbReference type="PROSITE" id="PS50879">
    <property type="entry name" value="RNASE_H_1"/>
    <property type="match status" value="1"/>
</dbReference>
<evidence type="ECO:0000313" key="2">
    <source>
        <dbReference type="EMBL" id="ABY36568.1"/>
    </source>
</evidence>
<name>A9WJV2_CHLAA</name>
<dbReference type="KEGG" id="cau:Caur_3383"/>
<accession>A9WJV2</accession>
<dbReference type="SUPFAM" id="SSF53098">
    <property type="entry name" value="Ribonuclease H-like"/>
    <property type="match status" value="1"/>
</dbReference>
<dbReference type="PANTHER" id="PTHR47723:SF19">
    <property type="entry name" value="POLYNUCLEOTIDYL TRANSFERASE, RIBONUCLEASE H-LIKE SUPERFAMILY PROTEIN"/>
    <property type="match status" value="1"/>
</dbReference>
<evidence type="ECO:0000313" key="3">
    <source>
        <dbReference type="Proteomes" id="UP000002008"/>
    </source>
</evidence>